<dbReference type="PANTHER" id="PTHR43270">
    <property type="entry name" value="BETA-ALA-HIS DIPEPTIDASE"/>
    <property type="match status" value="1"/>
</dbReference>
<proteinExistence type="predicted"/>
<comment type="caution">
    <text evidence="4">The sequence shown here is derived from an EMBL/GenBank/DDBJ whole genome shotgun (WGS) entry which is preliminary data.</text>
</comment>
<dbReference type="PANTHER" id="PTHR43270:SF12">
    <property type="entry name" value="SUCCINYL-DIAMINOPIMELATE DESUCCINYLASE"/>
    <property type="match status" value="1"/>
</dbReference>
<name>A0AAJ2NRP3_ALKPS</name>
<evidence type="ECO:0000256" key="2">
    <source>
        <dbReference type="ARBA" id="ARBA00022723"/>
    </source>
</evidence>
<dbReference type="GO" id="GO:0046872">
    <property type="term" value="F:metal ion binding"/>
    <property type="evidence" value="ECO:0007669"/>
    <property type="project" value="UniProtKB-KW"/>
</dbReference>
<dbReference type="AlphaFoldDB" id="A0AAJ2NRP3"/>
<evidence type="ECO:0000313" key="5">
    <source>
        <dbReference type="Proteomes" id="UP001285636"/>
    </source>
</evidence>
<dbReference type="EMBL" id="JAWJAY010000046">
    <property type="protein sequence ID" value="MDV2887449.1"/>
    <property type="molecule type" value="Genomic_DNA"/>
</dbReference>
<dbReference type="SUPFAM" id="SSF53187">
    <property type="entry name" value="Zn-dependent exopeptidases"/>
    <property type="match status" value="1"/>
</dbReference>
<dbReference type="Pfam" id="PF01546">
    <property type="entry name" value="Peptidase_M20"/>
    <property type="match status" value="1"/>
</dbReference>
<reference evidence="4" key="1">
    <citation type="submission" date="2023-10" db="EMBL/GenBank/DDBJ databases">
        <title>Screening of Alkalihalophilus pseudofirmusBZ-TG-HK211 and Its Alleviation of Salt Stress on Rapeseed Growth.</title>
        <authorList>
            <person name="Zhao B."/>
            <person name="Guo T."/>
        </authorList>
    </citation>
    <scope>NUCLEOTIDE SEQUENCE</scope>
    <source>
        <strain evidence="4">BZ-TG-HK211</strain>
    </source>
</reference>
<organism evidence="4 5">
    <name type="scientific">Alkalihalophilus pseudofirmus</name>
    <name type="common">Bacillus pseudofirmus</name>
    <dbReference type="NCBI Taxonomy" id="79885"/>
    <lineage>
        <taxon>Bacteria</taxon>
        <taxon>Bacillati</taxon>
        <taxon>Bacillota</taxon>
        <taxon>Bacilli</taxon>
        <taxon>Bacillales</taxon>
        <taxon>Bacillaceae</taxon>
        <taxon>Alkalihalophilus</taxon>
    </lineage>
</organism>
<dbReference type="Proteomes" id="UP001285636">
    <property type="component" value="Unassembled WGS sequence"/>
</dbReference>
<dbReference type="GO" id="GO:0008233">
    <property type="term" value="F:peptidase activity"/>
    <property type="evidence" value="ECO:0007669"/>
    <property type="project" value="UniProtKB-KW"/>
</dbReference>
<dbReference type="InterPro" id="IPR051458">
    <property type="entry name" value="Cyt/Met_Dipeptidase"/>
</dbReference>
<accession>A0AAJ2NRP3</accession>
<dbReference type="Gene3D" id="3.30.70.360">
    <property type="match status" value="1"/>
</dbReference>
<gene>
    <name evidence="4" type="ORF">RYX45_19915</name>
</gene>
<dbReference type="GO" id="GO:0006508">
    <property type="term" value="P:proteolysis"/>
    <property type="evidence" value="ECO:0007669"/>
    <property type="project" value="UniProtKB-KW"/>
</dbReference>
<dbReference type="Gene3D" id="3.40.630.10">
    <property type="entry name" value="Zn peptidases"/>
    <property type="match status" value="1"/>
</dbReference>
<evidence type="ECO:0000256" key="1">
    <source>
        <dbReference type="ARBA" id="ARBA00022670"/>
    </source>
</evidence>
<evidence type="ECO:0000256" key="3">
    <source>
        <dbReference type="ARBA" id="ARBA00022801"/>
    </source>
</evidence>
<evidence type="ECO:0000313" key="4">
    <source>
        <dbReference type="EMBL" id="MDV2887449.1"/>
    </source>
</evidence>
<feature type="non-terminal residue" evidence="4">
    <location>
        <position position="1"/>
    </location>
</feature>
<protein>
    <submittedName>
        <fullName evidence="4">M20/M25/M40 family metallo-hydrolase</fullName>
    </submittedName>
</protein>
<keyword evidence="2" id="KW-0479">Metal-binding</keyword>
<dbReference type="RefSeq" id="WP_323467717.1">
    <property type="nucleotide sequence ID" value="NZ_JAWJAY010000046.1"/>
</dbReference>
<sequence>APKGCTIEVTLQDTGNPFLTPIDSPMIQKAAEAYQNVYGQSPVYKREGGSIPIVSDFNQALNAPVVLMGFGLPDENLHAPNEHFNLENFDKGILTICSFLELI</sequence>
<keyword evidence="3" id="KW-0378">Hydrolase</keyword>
<keyword evidence="1" id="KW-0645">Protease</keyword>
<dbReference type="InterPro" id="IPR002933">
    <property type="entry name" value="Peptidase_M20"/>
</dbReference>